<feature type="transmembrane region" description="Helical" evidence="1">
    <location>
        <begin position="127"/>
        <end position="147"/>
    </location>
</feature>
<evidence type="ECO:0000313" key="3">
    <source>
        <dbReference type="Proteomes" id="UP000446658"/>
    </source>
</evidence>
<proteinExistence type="predicted"/>
<dbReference type="AlphaFoldDB" id="A0A844G9P1"/>
<keyword evidence="1" id="KW-0812">Transmembrane</keyword>
<feature type="transmembrane region" description="Helical" evidence="1">
    <location>
        <begin position="154"/>
        <end position="174"/>
    </location>
</feature>
<sequence>MNRKKNHRLNQLALSTVFLAVCATLSTFKAGGYSTLSLISQQQASDQWAFYQAKSLKKNLYDLSRSQLQLARAALPLSSPAAAEFDAKIAEFGKKSATYGQEQADIRAKAKQLELQRDTAQKHGKPFGLAVIFLQVAILLSSVAGLLKKKALWLTALPVGLLGMLFFANGFWLFF</sequence>
<protein>
    <submittedName>
        <fullName evidence="2">DUF4337 family protein</fullName>
    </submittedName>
</protein>
<name>A0A844G9P1_9NEIS</name>
<gene>
    <name evidence="2" type="ORF">GKE73_07515</name>
</gene>
<dbReference type="Pfam" id="PF14235">
    <property type="entry name" value="DUF4337"/>
    <property type="match status" value="1"/>
</dbReference>
<dbReference type="Proteomes" id="UP000446658">
    <property type="component" value="Unassembled WGS sequence"/>
</dbReference>
<evidence type="ECO:0000256" key="1">
    <source>
        <dbReference type="SAM" id="Phobius"/>
    </source>
</evidence>
<keyword evidence="1" id="KW-1133">Transmembrane helix</keyword>
<keyword evidence="3" id="KW-1185">Reference proteome</keyword>
<dbReference type="InterPro" id="IPR025570">
    <property type="entry name" value="DUF4337"/>
</dbReference>
<evidence type="ECO:0000313" key="2">
    <source>
        <dbReference type="EMBL" id="MTD33083.1"/>
    </source>
</evidence>
<dbReference type="EMBL" id="WLYX01000001">
    <property type="protein sequence ID" value="MTD33083.1"/>
    <property type="molecule type" value="Genomic_DNA"/>
</dbReference>
<reference evidence="2 3" key="1">
    <citation type="submission" date="2019-11" db="EMBL/GenBank/DDBJ databases">
        <title>Draft genome sequence of Paludibacterium sp. dN18-1.</title>
        <authorList>
            <person name="Im W.-T."/>
        </authorList>
    </citation>
    <scope>NUCLEOTIDE SEQUENCE [LARGE SCALE GENOMIC DNA]</scope>
    <source>
        <strain evidence="3">dN 18-1</strain>
    </source>
</reference>
<comment type="caution">
    <text evidence="2">The sequence shown here is derived from an EMBL/GenBank/DDBJ whole genome shotgun (WGS) entry which is preliminary data.</text>
</comment>
<accession>A0A844G9P1</accession>
<organism evidence="2 3">
    <name type="scientific">Paludibacterium denitrificans</name>
    <dbReference type="NCBI Taxonomy" id="2675226"/>
    <lineage>
        <taxon>Bacteria</taxon>
        <taxon>Pseudomonadati</taxon>
        <taxon>Pseudomonadota</taxon>
        <taxon>Betaproteobacteria</taxon>
        <taxon>Neisseriales</taxon>
        <taxon>Chromobacteriaceae</taxon>
        <taxon>Paludibacterium</taxon>
    </lineage>
</organism>
<keyword evidence="1" id="KW-0472">Membrane</keyword>